<gene>
    <name evidence="10" type="ORF">EM6_2279</name>
</gene>
<dbReference type="GO" id="GO:0035435">
    <property type="term" value="P:phosphate ion transmembrane transport"/>
    <property type="evidence" value="ECO:0007669"/>
    <property type="project" value="InterPro"/>
</dbReference>
<dbReference type="NCBIfam" id="TIGR00975">
    <property type="entry name" value="3a0107s03"/>
    <property type="match status" value="1"/>
</dbReference>
<evidence type="ECO:0000256" key="1">
    <source>
        <dbReference type="ARBA" id="ARBA00002841"/>
    </source>
</evidence>
<dbReference type="GO" id="GO:0043190">
    <property type="term" value="C:ATP-binding cassette (ABC) transporter complex"/>
    <property type="evidence" value="ECO:0007669"/>
    <property type="project" value="InterPro"/>
</dbReference>
<reference evidence="11" key="1">
    <citation type="journal article" date="2017" name="Biotechnol. Biofuels">
        <title>Evaluation of environmental bacterial communities as a factor affecting the growth of duckweed Lemna minor.</title>
        <authorList>
            <person name="Ishizawa H."/>
            <person name="Kuroda M."/>
            <person name="Morikawa M."/>
            <person name="Ike M."/>
        </authorList>
    </citation>
    <scope>NUCLEOTIDE SEQUENCE [LARGE SCALE GENOMIC DNA]</scope>
    <source>
        <strain evidence="11">M6</strain>
    </source>
</reference>
<name>A0A3G9G4I9_9CAUL</name>
<feature type="domain" description="PBP" evidence="9">
    <location>
        <begin position="30"/>
        <end position="317"/>
    </location>
</feature>
<dbReference type="GO" id="GO:0042301">
    <property type="term" value="F:phosphate ion binding"/>
    <property type="evidence" value="ECO:0007669"/>
    <property type="project" value="InterPro"/>
</dbReference>
<feature type="signal peptide" evidence="8">
    <location>
        <begin position="1"/>
        <end position="26"/>
    </location>
</feature>
<evidence type="ECO:0000256" key="4">
    <source>
        <dbReference type="ARBA" id="ARBA00021889"/>
    </source>
</evidence>
<dbReference type="PANTHER" id="PTHR42996:SF1">
    <property type="entry name" value="PHOSPHATE-BINDING PROTEIN PSTS"/>
    <property type="match status" value="1"/>
</dbReference>
<comment type="subunit">
    <text evidence="3 7">The complex is composed of two ATP-binding proteins (PstB), two transmembrane proteins (PstC and PstA) and a solute-binding protein (PstS).</text>
</comment>
<dbReference type="InterPro" id="IPR005673">
    <property type="entry name" value="ABC_phos-bd_PstS"/>
</dbReference>
<accession>A0A3G9G4I9</accession>
<evidence type="ECO:0000256" key="7">
    <source>
        <dbReference type="PIRNR" id="PIRNR002756"/>
    </source>
</evidence>
<sequence>MFKPFALALGALLMLTACSDKGAATAEGKDAPAAGDITGAGSTFFAPLGAKWAETYKDTTGVRLNYQSIGSGGGVRQIKVKTVDFGATDKPVKPADLDETGLLQFPIVMGGIVPIVNLPDVKSGQMNLTGPLLADIYMGKVKRWDDPAIRALNPGLKLPHLPITVIHRADGSGTTFLFSNYLAKVSPTWKEEVGAADALEWPAGLGGKGNEGVSAFVKQTLGAIGYVEFAVAARTGTAVANMRNHDGHMIAPSIEAFAAAAAGADWANAPGNQLLLLDQPGAQAWPITGTVFIVMHKTQDKPASGRAALTFFDWAYTNGDALATKMHYVPLPPEVKQMMRAQWSQITGPDGKPVYAPATPAPAVAASAASAQ</sequence>
<evidence type="ECO:0000256" key="8">
    <source>
        <dbReference type="SAM" id="SignalP"/>
    </source>
</evidence>
<evidence type="ECO:0000256" key="2">
    <source>
        <dbReference type="ARBA" id="ARBA00008725"/>
    </source>
</evidence>
<dbReference type="InterPro" id="IPR024370">
    <property type="entry name" value="PBP_domain"/>
</dbReference>
<dbReference type="Proteomes" id="UP000278756">
    <property type="component" value="Chromosome 2"/>
</dbReference>
<dbReference type="SUPFAM" id="SSF53850">
    <property type="entry name" value="Periplasmic binding protein-like II"/>
    <property type="match status" value="1"/>
</dbReference>
<organism evidence="10 11">
    <name type="scientific">Asticcacaulis excentricus</name>
    <dbReference type="NCBI Taxonomy" id="78587"/>
    <lineage>
        <taxon>Bacteria</taxon>
        <taxon>Pseudomonadati</taxon>
        <taxon>Pseudomonadota</taxon>
        <taxon>Alphaproteobacteria</taxon>
        <taxon>Caulobacterales</taxon>
        <taxon>Caulobacteraceae</taxon>
        <taxon>Asticcacaulis</taxon>
    </lineage>
</organism>
<evidence type="ECO:0000259" key="9">
    <source>
        <dbReference type="Pfam" id="PF12849"/>
    </source>
</evidence>
<evidence type="ECO:0000313" key="11">
    <source>
        <dbReference type="Proteomes" id="UP000278756"/>
    </source>
</evidence>
<dbReference type="AlphaFoldDB" id="A0A3G9G4I9"/>
<comment type="function">
    <text evidence="1 7">Part of the ABC transporter complex PstSACB involved in phosphate import.</text>
</comment>
<dbReference type="NCBIfam" id="NF008171">
    <property type="entry name" value="PRK10918.1"/>
    <property type="match status" value="1"/>
</dbReference>
<dbReference type="Gene3D" id="3.40.190.10">
    <property type="entry name" value="Periplasmic binding protein-like II"/>
    <property type="match status" value="2"/>
</dbReference>
<keyword evidence="8" id="KW-0732">Signal</keyword>
<evidence type="ECO:0000256" key="3">
    <source>
        <dbReference type="ARBA" id="ARBA00011529"/>
    </source>
</evidence>
<proteinExistence type="inferred from homology"/>
<dbReference type="OrthoDB" id="9801510at2"/>
<dbReference type="PROSITE" id="PS51257">
    <property type="entry name" value="PROKAR_LIPOPROTEIN"/>
    <property type="match status" value="1"/>
</dbReference>
<evidence type="ECO:0000256" key="6">
    <source>
        <dbReference type="ARBA" id="ARBA00022592"/>
    </source>
</evidence>
<dbReference type="EMBL" id="AP018828">
    <property type="protein sequence ID" value="BBF81677.1"/>
    <property type="molecule type" value="Genomic_DNA"/>
</dbReference>
<dbReference type="PIRSF" id="PIRSF002756">
    <property type="entry name" value="PstS"/>
    <property type="match status" value="1"/>
</dbReference>
<comment type="similarity">
    <text evidence="2 7">Belongs to the PstS family.</text>
</comment>
<dbReference type="InterPro" id="IPR050962">
    <property type="entry name" value="Phosphate-bind_PstS"/>
</dbReference>
<evidence type="ECO:0000313" key="10">
    <source>
        <dbReference type="EMBL" id="BBF81677.1"/>
    </source>
</evidence>
<protein>
    <recommendedName>
        <fullName evidence="4 7">Phosphate-binding protein PstS</fullName>
    </recommendedName>
</protein>
<feature type="chain" id="PRO_5018334351" description="Phosphate-binding protein PstS" evidence="8">
    <location>
        <begin position="27"/>
        <end position="372"/>
    </location>
</feature>
<dbReference type="PANTHER" id="PTHR42996">
    <property type="entry name" value="PHOSPHATE-BINDING PROTEIN PSTS"/>
    <property type="match status" value="1"/>
</dbReference>
<dbReference type="CDD" id="cd13565">
    <property type="entry name" value="PBP2_PstS"/>
    <property type="match status" value="1"/>
</dbReference>
<dbReference type="Pfam" id="PF12849">
    <property type="entry name" value="PBP_like_2"/>
    <property type="match status" value="1"/>
</dbReference>
<evidence type="ECO:0000256" key="5">
    <source>
        <dbReference type="ARBA" id="ARBA00022448"/>
    </source>
</evidence>
<keyword evidence="5 7" id="KW-0813">Transport</keyword>
<reference evidence="11" key="2">
    <citation type="journal article" date="2017" name="Plant Physiol. Biochem.">
        <title>Differential oxidative and antioxidative response of duckweed Lemna minor toward plant growth promoting/inhibiting bacteria.</title>
        <authorList>
            <person name="Ishizawa H."/>
            <person name="Kuroda M."/>
            <person name="Morikawa M."/>
            <person name="Ike M."/>
        </authorList>
    </citation>
    <scope>NUCLEOTIDE SEQUENCE [LARGE SCALE GENOMIC DNA]</scope>
    <source>
        <strain evidence="11">M6</strain>
    </source>
</reference>
<keyword evidence="6 7" id="KW-0592">Phosphate transport</keyword>